<organism evidence="2 3">
    <name type="scientific">Portunus trituberculatus</name>
    <name type="common">Swimming crab</name>
    <name type="synonym">Neptunus trituberculatus</name>
    <dbReference type="NCBI Taxonomy" id="210409"/>
    <lineage>
        <taxon>Eukaryota</taxon>
        <taxon>Metazoa</taxon>
        <taxon>Ecdysozoa</taxon>
        <taxon>Arthropoda</taxon>
        <taxon>Crustacea</taxon>
        <taxon>Multicrustacea</taxon>
        <taxon>Malacostraca</taxon>
        <taxon>Eumalacostraca</taxon>
        <taxon>Eucarida</taxon>
        <taxon>Decapoda</taxon>
        <taxon>Pleocyemata</taxon>
        <taxon>Brachyura</taxon>
        <taxon>Eubrachyura</taxon>
        <taxon>Portunoidea</taxon>
        <taxon>Portunidae</taxon>
        <taxon>Portuninae</taxon>
        <taxon>Portunus</taxon>
    </lineage>
</organism>
<evidence type="ECO:0000313" key="3">
    <source>
        <dbReference type="Proteomes" id="UP000324222"/>
    </source>
</evidence>
<comment type="caution">
    <text evidence="2">The sequence shown here is derived from an EMBL/GenBank/DDBJ whole genome shotgun (WGS) entry which is preliminary data.</text>
</comment>
<sequence length="97" mass="10363">MTCIVTCGKHGGLDVGWRSLEGSGNGREMAAAVASTTRADLGSHVETRRPRCVARGSPSLVSPRRPPPSYLLLPSHARAPVDYGAVPFPPRTLTRDR</sequence>
<feature type="region of interest" description="Disordered" evidence="1">
    <location>
        <begin position="34"/>
        <end position="67"/>
    </location>
</feature>
<evidence type="ECO:0000313" key="2">
    <source>
        <dbReference type="EMBL" id="MPD04352.1"/>
    </source>
</evidence>
<dbReference type="EMBL" id="VSRR010140673">
    <property type="protein sequence ID" value="MPD04352.1"/>
    <property type="molecule type" value="Genomic_DNA"/>
</dbReference>
<protein>
    <submittedName>
        <fullName evidence="2">Uncharacterized protein</fullName>
    </submittedName>
</protein>
<dbReference type="AlphaFoldDB" id="A0A5B7K1X5"/>
<keyword evidence="3" id="KW-1185">Reference proteome</keyword>
<dbReference type="Proteomes" id="UP000324222">
    <property type="component" value="Unassembled WGS sequence"/>
</dbReference>
<evidence type="ECO:0000256" key="1">
    <source>
        <dbReference type="SAM" id="MobiDB-lite"/>
    </source>
</evidence>
<gene>
    <name evidence="2" type="ORF">E2C01_100033</name>
</gene>
<proteinExistence type="predicted"/>
<accession>A0A5B7K1X5</accession>
<reference evidence="2 3" key="1">
    <citation type="submission" date="2019-05" db="EMBL/GenBank/DDBJ databases">
        <title>Another draft genome of Portunus trituberculatus and its Hox gene families provides insights of decapod evolution.</title>
        <authorList>
            <person name="Jeong J.-H."/>
            <person name="Song I."/>
            <person name="Kim S."/>
            <person name="Choi T."/>
            <person name="Kim D."/>
            <person name="Ryu S."/>
            <person name="Kim W."/>
        </authorList>
    </citation>
    <scope>NUCLEOTIDE SEQUENCE [LARGE SCALE GENOMIC DNA]</scope>
    <source>
        <tissue evidence="2">Muscle</tissue>
    </source>
</reference>
<name>A0A5B7K1X5_PORTR</name>